<evidence type="ECO:0000259" key="3">
    <source>
        <dbReference type="Pfam" id="PF04412"/>
    </source>
</evidence>
<dbReference type="Pfam" id="PF04412">
    <property type="entry name" value="AcnX"/>
    <property type="match status" value="1"/>
</dbReference>
<evidence type="ECO:0000256" key="2">
    <source>
        <dbReference type="ARBA" id="ARBA00023239"/>
    </source>
</evidence>
<dbReference type="PANTHER" id="PTHR36577:SF3">
    <property type="entry name" value="DUF521 DOMAIN PROTEIN (AFU_ORTHOLOGUE AFUA_6G00490)"/>
    <property type="match status" value="1"/>
</dbReference>
<dbReference type="InterPro" id="IPR007506">
    <property type="entry name" value="PMDh-L-like_dom"/>
</dbReference>
<reference evidence="5" key="1">
    <citation type="submission" date="2017-02" db="EMBL/GenBank/DDBJ databases">
        <authorList>
            <person name="Varghese N."/>
            <person name="Submissions S."/>
        </authorList>
    </citation>
    <scope>NUCLEOTIDE SEQUENCE [LARGE SCALE GENOMIC DNA]</scope>
    <source>
        <strain evidence="5">UM2</strain>
    </source>
</reference>
<organism evidence="4 5">
    <name type="scientific">Rhizorhabdus histidinilytica</name>
    <dbReference type="NCBI Taxonomy" id="439228"/>
    <lineage>
        <taxon>Bacteria</taxon>
        <taxon>Pseudomonadati</taxon>
        <taxon>Pseudomonadota</taxon>
        <taxon>Alphaproteobacteria</taxon>
        <taxon>Sphingomonadales</taxon>
        <taxon>Sphingomonadaceae</taxon>
        <taxon>Rhizorhabdus</taxon>
    </lineage>
</organism>
<keyword evidence="1" id="KW-0408">Iron</keyword>
<feature type="domain" description="Phosphomevalonate dehydratase large subunit-like" evidence="3">
    <location>
        <begin position="1"/>
        <end position="405"/>
    </location>
</feature>
<keyword evidence="5" id="KW-1185">Reference proteome</keyword>
<keyword evidence="2" id="KW-0456">Lyase</keyword>
<gene>
    <name evidence="4" type="ORF">SAMN06295920_102576</name>
</gene>
<proteinExistence type="predicted"/>
<dbReference type="GO" id="GO:0016829">
    <property type="term" value="F:lyase activity"/>
    <property type="evidence" value="ECO:0007669"/>
    <property type="project" value="UniProtKB-KW"/>
</dbReference>
<dbReference type="PANTHER" id="PTHR36577">
    <property type="entry name" value="DUF521 DOMAIN PROTEIN (AFU_ORTHOLOGUE AFUA_6G00490)"/>
    <property type="match status" value="1"/>
</dbReference>
<name>A0A1T5B8U2_9SPHN</name>
<accession>A0A1T5B8U2</accession>
<dbReference type="AlphaFoldDB" id="A0A1T5B8U2"/>
<sequence length="415" mass="43630">MQLESIDQALLDGAFGAASAHAMRLLVRYGEVFEADRFISIESAHIDGCLYHGPSSINFVRRFVDLGGRVRVPTTLNVAAVDVVHPGWHQGPPDLLSEQALLTALHEELGCVATLTCAPYQRMLRPGLGDHIAWAESNAIAFANSVLGARTDRYGDFTDLCAALTGRVPYVGLHRPENRRATLVVQAPAIDATGLARDLYFAAMGYVLGARSAGHVPAIVGLPPDASEDELKALGASAASAGAIALFHAVGITPEAATLSQATGGADAEAATIAISGEELRAAVRSLCPLLAGERIAAVCLGTPHFSIAEFEHLARIVDGRRASVDVEVYVSTSREIAAHVERTPELGPVLSFGAKLVVDTCTYLAPVVRETTGAIVTNSGKWAHYGPGNLGRRVGLMTLEQCVRSAETGRVAAS</sequence>
<evidence type="ECO:0000256" key="1">
    <source>
        <dbReference type="ARBA" id="ARBA00023004"/>
    </source>
</evidence>
<evidence type="ECO:0000313" key="4">
    <source>
        <dbReference type="EMBL" id="SKB43400.1"/>
    </source>
</evidence>
<evidence type="ECO:0000313" key="5">
    <source>
        <dbReference type="Proteomes" id="UP000189818"/>
    </source>
</evidence>
<dbReference type="STRING" id="439228.SAMN06295920_102576"/>
<dbReference type="OrthoDB" id="1550274at2"/>
<dbReference type="EMBL" id="FUYM01000002">
    <property type="protein sequence ID" value="SKB43400.1"/>
    <property type="molecule type" value="Genomic_DNA"/>
</dbReference>
<protein>
    <submittedName>
        <fullName evidence="4">Predicted aconitase subunit 1</fullName>
    </submittedName>
</protein>
<dbReference type="RefSeq" id="WP_079647350.1">
    <property type="nucleotide sequence ID" value="NZ_FUYM01000002.1"/>
</dbReference>
<dbReference type="Proteomes" id="UP000189818">
    <property type="component" value="Unassembled WGS sequence"/>
</dbReference>